<keyword evidence="9" id="KW-1185">Reference proteome</keyword>
<name>A0A650CS30_ACIAM</name>
<dbReference type="Pfam" id="PF07992">
    <property type="entry name" value="Pyr_redox_2"/>
    <property type="match status" value="1"/>
</dbReference>
<keyword evidence="3" id="KW-0274">FAD</keyword>
<dbReference type="InterPro" id="IPR004099">
    <property type="entry name" value="Pyr_nucl-diS_OxRdtase_dimer"/>
</dbReference>
<dbReference type="InterPro" id="IPR016156">
    <property type="entry name" value="FAD/NAD-linked_Rdtase_dimer_sf"/>
</dbReference>
<dbReference type="GO" id="GO:0050660">
    <property type="term" value="F:flavin adenine dinucleotide binding"/>
    <property type="evidence" value="ECO:0007669"/>
    <property type="project" value="TreeGrafter"/>
</dbReference>
<organism evidence="8 9">
    <name type="scientific">Acidianus ambivalens</name>
    <name type="common">Desulfurolobus ambivalens</name>
    <dbReference type="NCBI Taxonomy" id="2283"/>
    <lineage>
        <taxon>Archaea</taxon>
        <taxon>Thermoproteota</taxon>
        <taxon>Thermoprotei</taxon>
        <taxon>Sulfolobales</taxon>
        <taxon>Sulfolobaceae</taxon>
        <taxon>Acidianus</taxon>
    </lineage>
</organism>
<comment type="similarity">
    <text evidence="1">Belongs to the class-I pyridine nucleotide-disulfide oxidoreductase family.</text>
</comment>
<dbReference type="SUPFAM" id="SSF55424">
    <property type="entry name" value="FAD/NAD-linked reductases, dimerisation (C-terminal) domain"/>
    <property type="match status" value="1"/>
</dbReference>
<evidence type="ECO:0000256" key="2">
    <source>
        <dbReference type="ARBA" id="ARBA00022630"/>
    </source>
</evidence>
<evidence type="ECO:0000313" key="7">
    <source>
        <dbReference type="EMBL" id="MQL55113.1"/>
    </source>
</evidence>
<dbReference type="EMBL" id="CP045482">
    <property type="protein sequence ID" value="QGR20664.1"/>
    <property type="molecule type" value="Genomic_DNA"/>
</dbReference>
<evidence type="ECO:0000256" key="1">
    <source>
        <dbReference type="ARBA" id="ARBA00007532"/>
    </source>
</evidence>
<feature type="domain" description="FAD/NAD(P)-binding" evidence="6">
    <location>
        <begin position="3"/>
        <end position="315"/>
    </location>
</feature>
<reference evidence="8 9" key="2">
    <citation type="submission" date="2019-10" db="EMBL/GenBank/DDBJ databases">
        <title>Genome Sequences from Six Type Strain Members of the Archaeal Family Sulfolobaceae: Acidianus ambivalens, Acidianus infernus, Metallosphaera prunae, Stygiolobus azoricus, Sulfolobus metallicus, and Sulfurisphaera ohwakuensis.</title>
        <authorList>
            <person name="Counts J.A."/>
            <person name="Kelly R.M."/>
        </authorList>
    </citation>
    <scope>NUCLEOTIDE SEQUENCE [LARGE SCALE GENOMIC DNA]</scope>
    <source>
        <strain evidence="8 9">LEI 10</strain>
    </source>
</reference>
<dbReference type="PANTHER" id="PTHR22912">
    <property type="entry name" value="DISULFIDE OXIDOREDUCTASE"/>
    <property type="match status" value="1"/>
</dbReference>
<dbReference type="Gene3D" id="3.30.390.30">
    <property type="match status" value="1"/>
</dbReference>
<evidence type="ECO:0000259" key="6">
    <source>
        <dbReference type="Pfam" id="PF07992"/>
    </source>
</evidence>
<dbReference type="InterPro" id="IPR001100">
    <property type="entry name" value="Pyr_nuc-diS_OxRdtase"/>
</dbReference>
<dbReference type="Proteomes" id="UP000474054">
    <property type="component" value="Unassembled WGS sequence"/>
</dbReference>
<dbReference type="RefSeq" id="WP_152940625.1">
    <property type="nucleotide sequence ID" value="NZ_CP045482.1"/>
</dbReference>
<dbReference type="EMBL" id="WHYS01000001">
    <property type="protein sequence ID" value="MQL55113.1"/>
    <property type="molecule type" value="Genomic_DNA"/>
</dbReference>
<dbReference type="GO" id="GO:0004148">
    <property type="term" value="F:dihydrolipoyl dehydrogenase (NADH) activity"/>
    <property type="evidence" value="ECO:0007669"/>
    <property type="project" value="TreeGrafter"/>
</dbReference>
<evidence type="ECO:0000313" key="10">
    <source>
        <dbReference type="Proteomes" id="UP000474054"/>
    </source>
</evidence>
<evidence type="ECO:0000313" key="8">
    <source>
        <dbReference type="EMBL" id="QGR20664.1"/>
    </source>
</evidence>
<evidence type="ECO:0000256" key="3">
    <source>
        <dbReference type="ARBA" id="ARBA00022827"/>
    </source>
</evidence>
<evidence type="ECO:0000259" key="5">
    <source>
        <dbReference type="Pfam" id="PF02852"/>
    </source>
</evidence>
<keyword evidence="4" id="KW-0520">NAD</keyword>
<keyword evidence="2" id="KW-0285">Flavoprotein</keyword>
<dbReference type="PRINTS" id="PR00411">
    <property type="entry name" value="PNDRDTASEI"/>
</dbReference>
<dbReference type="SUPFAM" id="SSF51905">
    <property type="entry name" value="FAD/NAD(P)-binding domain"/>
    <property type="match status" value="1"/>
</dbReference>
<dbReference type="KEGG" id="aamb:D1866_00490"/>
<dbReference type="GO" id="GO:0006103">
    <property type="term" value="P:2-oxoglutarate metabolic process"/>
    <property type="evidence" value="ECO:0007669"/>
    <property type="project" value="TreeGrafter"/>
</dbReference>
<evidence type="ECO:0000256" key="4">
    <source>
        <dbReference type="ARBA" id="ARBA00023027"/>
    </source>
</evidence>
<dbReference type="PIRSF" id="PIRSF000350">
    <property type="entry name" value="Mercury_reductase_MerA"/>
    <property type="match status" value="1"/>
</dbReference>
<dbReference type="PANTHER" id="PTHR22912:SF151">
    <property type="entry name" value="DIHYDROLIPOYL DEHYDROGENASE, MITOCHONDRIAL"/>
    <property type="match status" value="1"/>
</dbReference>
<dbReference type="Gene3D" id="3.50.50.60">
    <property type="entry name" value="FAD/NAD(P)-binding domain"/>
    <property type="match status" value="2"/>
</dbReference>
<dbReference type="PRINTS" id="PR00368">
    <property type="entry name" value="FADPNR"/>
</dbReference>
<proteinExistence type="inferred from homology"/>
<reference evidence="7 10" key="1">
    <citation type="submission" date="2019-10" db="EMBL/GenBank/DDBJ databases">
        <title>Comparative genomics of sulfur disproportionating microorganisms.</title>
        <authorList>
            <person name="Ward L.M."/>
            <person name="Bertran E."/>
            <person name="Johnston D."/>
        </authorList>
    </citation>
    <scope>NUCLEOTIDE SEQUENCE [LARGE SCALE GENOMIC DNA]</scope>
    <source>
        <strain evidence="7 10">DSM 3772</strain>
    </source>
</reference>
<dbReference type="AlphaFoldDB" id="A0A650CS30"/>
<dbReference type="GeneID" id="42778170"/>
<accession>A0A650CS30</accession>
<dbReference type="Pfam" id="PF02852">
    <property type="entry name" value="Pyr_redox_dim"/>
    <property type="match status" value="1"/>
</dbReference>
<sequence>MDFDVIVIGGGVGGYSAALRAAELGKKVAIIEKDEIGGECVNRACIPSKTLIDAVKILNKIKKASWIKASATLDYEELSKFKDKIIESVKGKMIKNLENRSVTIIKGKGEIKREGEVDVNGKIYTADKIVIATGSSPISLPAFPLNGKNVLDPWTAMNLPSLPQKIVIVGGGVAGVELATLFKAMGKDVTILELMPQLLPGFDKDIANETKKRLEERGVKIYLQANSKIIESEDKVVFDVTLPSSNEKVSGDLAVITIGRKPNTEGLDLQAVHINVDKRGYIIVNDRAETSNPKYYAVGDVAGMPLSATKAWKQGIVAGDNIGGISSTMPKYSPISIFADLEIGSVGKTLDDLKKDNVEGKEITVKMEDIPRAWTLNETEGFLKIVVSGNKIVGAHMVGEGATEVINTLSLALEAGLTVDDLYKVLFSHPTVTEIISEVMQRLKYGEVY</sequence>
<evidence type="ECO:0000313" key="9">
    <source>
        <dbReference type="Proteomes" id="UP000426328"/>
    </source>
</evidence>
<gene>
    <name evidence="8" type="ORF">D1866_00490</name>
    <name evidence="7" type="ORF">GFB69_04955</name>
</gene>
<dbReference type="InterPro" id="IPR023753">
    <property type="entry name" value="FAD/NAD-binding_dom"/>
</dbReference>
<dbReference type="Proteomes" id="UP000426328">
    <property type="component" value="Chromosome"/>
</dbReference>
<dbReference type="InterPro" id="IPR050151">
    <property type="entry name" value="Class-I_Pyr_Nuc-Dis_Oxidored"/>
</dbReference>
<protein>
    <submittedName>
        <fullName evidence="8">FAD-dependent oxidoreductase</fullName>
    </submittedName>
</protein>
<dbReference type="InterPro" id="IPR036188">
    <property type="entry name" value="FAD/NAD-bd_sf"/>
</dbReference>
<feature type="domain" description="Pyridine nucleotide-disulphide oxidoreductase dimerisation" evidence="5">
    <location>
        <begin position="334"/>
        <end position="438"/>
    </location>
</feature>